<organism evidence="4 5">
    <name type="scientific">Cellulomonas oligotrophica</name>
    <dbReference type="NCBI Taxonomy" id="931536"/>
    <lineage>
        <taxon>Bacteria</taxon>
        <taxon>Bacillati</taxon>
        <taxon>Actinomycetota</taxon>
        <taxon>Actinomycetes</taxon>
        <taxon>Micrococcales</taxon>
        <taxon>Cellulomonadaceae</taxon>
        <taxon>Cellulomonas</taxon>
    </lineage>
</organism>
<name>A0A7Y9FCW2_9CELL</name>
<dbReference type="Proteomes" id="UP000577956">
    <property type="component" value="Unassembled WGS sequence"/>
</dbReference>
<dbReference type="RefSeq" id="WP_140458724.1">
    <property type="nucleotide sequence ID" value="NZ_BONN01000009.1"/>
</dbReference>
<evidence type="ECO:0000313" key="6">
    <source>
        <dbReference type="Proteomes" id="UP000618382"/>
    </source>
</evidence>
<evidence type="ECO:0000313" key="5">
    <source>
        <dbReference type="Proteomes" id="UP000577956"/>
    </source>
</evidence>
<dbReference type="Proteomes" id="UP000618382">
    <property type="component" value="Unassembled WGS sequence"/>
</dbReference>
<dbReference type="EMBL" id="JACCBK010000001">
    <property type="protein sequence ID" value="NYD85016.1"/>
    <property type="molecule type" value="Genomic_DNA"/>
</dbReference>
<evidence type="ECO:0008006" key="7">
    <source>
        <dbReference type="Google" id="ProtNLM"/>
    </source>
</evidence>
<feature type="transmembrane region" description="Helical" evidence="2">
    <location>
        <begin position="464"/>
        <end position="483"/>
    </location>
</feature>
<keyword evidence="2" id="KW-0812">Transmembrane</keyword>
<feature type="transmembrane region" description="Helical" evidence="2">
    <location>
        <begin position="437"/>
        <end position="457"/>
    </location>
</feature>
<gene>
    <name evidence="4" type="ORF">BKA21_000565</name>
    <name evidence="3" type="ORF">Col01nite_28790</name>
</gene>
<keyword evidence="2" id="KW-0472">Membrane</keyword>
<feature type="transmembrane region" description="Helical" evidence="2">
    <location>
        <begin position="324"/>
        <end position="347"/>
    </location>
</feature>
<feature type="region of interest" description="Disordered" evidence="1">
    <location>
        <begin position="1"/>
        <end position="58"/>
    </location>
</feature>
<feature type="transmembrane region" description="Helical" evidence="2">
    <location>
        <begin position="243"/>
        <end position="263"/>
    </location>
</feature>
<evidence type="ECO:0000313" key="3">
    <source>
        <dbReference type="EMBL" id="GIG33720.1"/>
    </source>
</evidence>
<feature type="compositionally biased region" description="Pro residues" evidence="1">
    <location>
        <begin position="10"/>
        <end position="20"/>
    </location>
</feature>
<reference evidence="4 5" key="1">
    <citation type="submission" date="2020-07" db="EMBL/GenBank/DDBJ databases">
        <title>Sequencing the genomes of 1000 actinobacteria strains.</title>
        <authorList>
            <person name="Klenk H.-P."/>
        </authorList>
    </citation>
    <scope>NUCLEOTIDE SEQUENCE [LARGE SCALE GENOMIC DNA]</scope>
    <source>
        <strain evidence="4 5">DSM 24482</strain>
    </source>
</reference>
<feature type="transmembrane region" description="Helical" evidence="2">
    <location>
        <begin position="283"/>
        <end position="303"/>
    </location>
</feature>
<dbReference type="AlphaFoldDB" id="A0A7Y9FCW2"/>
<proteinExistence type="predicted"/>
<feature type="transmembrane region" description="Helical" evidence="2">
    <location>
        <begin position="136"/>
        <end position="155"/>
    </location>
</feature>
<feature type="transmembrane region" description="Helical" evidence="2">
    <location>
        <begin position="399"/>
        <end position="417"/>
    </location>
</feature>
<dbReference type="EMBL" id="BONN01000009">
    <property type="protein sequence ID" value="GIG33720.1"/>
    <property type="molecule type" value="Genomic_DNA"/>
</dbReference>
<feature type="transmembrane region" description="Helical" evidence="2">
    <location>
        <begin position="162"/>
        <end position="193"/>
    </location>
</feature>
<protein>
    <recommendedName>
        <fullName evidence="7">DUF4173 domain-containing protein</fullName>
    </recommendedName>
</protein>
<feature type="transmembrane region" description="Helical" evidence="2">
    <location>
        <begin position="367"/>
        <end position="387"/>
    </location>
</feature>
<keyword evidence="6" id="KW-1185">Reference proteome</keyword>
<sequence>MSPDGETGPEPAPGADPAPAPAATTPAPAPGPAPAPAPAAAPVPVAAAPPAPAAAGAVPGPGPVAVAAAEDRRPAVVHPPYGQRPPFVPPPPGPVDRALAAFWAHGREPAGARVLGLCGAAGVAGGVLLVGQQAGLGVALAAAVVWAGALPALWRRRDVVDLVLVALSVLLVAVVAVRAAEWVVWLCLLAAAWTATSAASGARGGWAVVAAPATWVAGALRALPWVRHGLGEAVGGRRAQVLAWLRTLGLTTVLLVVFGALFASADQVFASYLPTFSWGDLPARVVVAVLVALAAAALATLALHPPAWSTARVPEGRPAERTAWLTPVVALDALVLAFVGVQVGGVLGGHRHVLETAGMSYAQYARAGFGQLVVVTVLTLLVVTVAARHAPRATHRDRVVVRAALGTLCLGTLGVVASALRRLDLYVEAFGLTRLRITVAVAEVVMGVVLVLLVAAGVRWSARWVARTVLVVAAVAVLGLAAVNPDALILRYNTTADLVVPLDVDYLLGLSADAVPAAAELDEPLRSCVLAGIERVPVDDGLGWNLARERAAYTRLNTDPLDLSVPCQGVLRP</sequence>
<evidence type="ECO:0000313" key="4">
    <source>
        <dbReference type="EMBL" id="NYD85016.1"/>
    </source>
</evidence>
<reference evidence="3 6" key="2">
    <citation type="submission" date="2021-01" db="EMBL/GenBank/DDBJ databases">
        <title>Whole genome shotgun sequence of Cellulomonas oligotrophica NBRC 109435.</title>
        <authorList>
            <person name="Komaki H."/>
            <person name="Tamura T."/>
        </authorList>
    </citation>
    <scope>NUCLEOTIDE SEQUENCE [LARGE SCALE GENOMIC DNA]</scope>
    <source>
        <strain evidence="3 6">NBRC 109435</strain>
    </source>
</reference>
<feature type="compositionally biased region" description="Pro residues" evidence="1">
    <location>
        <begin position="27"/>
        <end position="52"/>
    </location>
</feature>
<dbReference type="Pfam" id="PF13687">
    <property type="entry name" value="DUF4153"/>
    <property type="match status" value="1"/>
</dbReference>
<accession>A0A7Y9FCW2</accession>
<feature type="transmembrane region" description="Helical" evidence="2">
    <location>
        <begin position="205"/>
        <end position="223"/>
    </location>
</feature>
<dbReference type="InterPro" id="IPR025291">
    <property type="entry name" value="DUF4153"/>
</dbReference>
<evidence type="ECO:0000256" key="2">
    <source>
        <dbReference type="SAM" id="Phobius"/>
    </source>
</evidence>
<comment type="caution">
    <text evidence="4">The sequence shown here is derived from an EMBL/GenBank/DDBJ whole genome shotgun (WGS) entry which is preliminary data.</text>
</comment>
<evidence type="ECO:0000256" key="1">
    <source>
        <dbReference type="SAM" id="MobiDB-lite"/>
    </source>
</evidence>
<keyword evidence="2" id="KW-1133">Transmembrane helix</keyword>